<evidence type="ECO:0000313" key="5">
    <source>
        <dbReference type="Proteomes" id="UP000036958"/>
    </source>
</evidence>
<gene>
    <name evidence="4" type="ORF">NC99_22920</name>
</gene>
<evidence type="ECO:0000259" key="3">
    <source>
        <dbReference type="Pfam" id="PF16344"/>
    </source>
</evidence>
<dbReference type="InterPro" id="IPR012373">
    <property type="entry name" value="Ferrdict_sens_TM"/>
</dbReference>
<comment type="caution">
    <text evidence="4">The sequence shown here is derived from an EMBL/GenBank/DDBJ whole genome shotgun (WGS) entry which is preliminary data.</text>
</comment>
<feature type="transmembrane region" description="Helical" evidence="1">
    <location>
        <begin position="100"/>
        <end position="121"/>
    </location>
</feature>
<dbReference type="Proteomes" id="UP000036958">
    <property type="component" value="Unassembled WGS sequence"/>
</dbReference>
<dbReference type="OrthoDB" id="676789at2"/>
<dbReference type="Gene3D" id="2.60.120.1440">
    <property type="match status" value="1"/>
</dbReference>
<organism evidence="4 5">
    <name type="scientific">Sunxiuqinia dokdonensis</name>
    <dbReference type="NCBI Taxonomy" id="1409788"/>
    <lineage>
        <taxon>Bacteria</taxon>
        <taxon>Pseudomonadati</taxon>
        <taxon>Bacteroidota</taxon>
        <taxon>Bacteroidia</taxon>
        <taxon>Marinilabiliales</taxon>
        <taxon>Prolixibacteraceae</taxon>
        <taxon>Sunxiuqinia</taxon>
    </lineage>
</organism>
<protein>
    <recommendedName>
        <fullName evidence="6">FecR protein domain-containing protein</fullName>
    </recommendedName>
</protein>
<evidence type="ECO:0000313" key="4">
    <source>
        <dbReference type="EMBL" id="KOH44860.1"/>
    </source>
</evidence>
<accession>A0A0L8V8P6</accession>
<name>A0A0L8V8P6_9BACT</name>
<feature type="domain" description="Protein FecR C-terminal" evidence="3">
    <location>
        <begin position="276"/>
        <end position="341"/>
    </location>
</feature>
<dbReference type="PIRSF" id="PIRSF018266">
    <property type="entry name" value="FecR"/>
    <property type="match status" value="1"/>
</dbReference>
<reference evidence="5" key="1">
    <citation type="submission" date="2015-07" db="EMBL/GenBank/DDBJ databases">
        <title>Genome sequencing of Sunxiuqinia dokdonensis strain SK.</title>
        <authorList>
            <person name="Ahn S."/>
            <person name="Kim B.-C."/>
        </authorList>
    </citation>
    <scope>NUCLEOTIDE SEQUENCE [LARGE SCALE GENOMIC DNA]</scope>
    <source>
        <strain evidence="5">SK</strain>
    </source>
</reference>
<evidence type="ECO:0008006" key="6">
    <source>
        <dbReference type="Google" id="ProtNLM"/>
    </source>
</evidence>
<keyword evidence="1" id="KW-0472">Membrane</keyword>
<dbReference type="Pfam" id="PF04773">
    <property type="entry name" value="FecR"/>
    <property type="match status" value="1"/>
</dbReference>
<dbReference type="EMBL" id="LGIA01000151">
    <property type="protein sequence ID" value="KOH44860.1"/>
    <property type="molecule type" value="Genomic_DNA"/>
</dbReference>
<dbReference type="InterPro" id="IPR006860">
    <property type="entry name" value="FecR"/>
</dbReference>
<evidence type="ECO:0000256" key="1">
    <source>
        <dbReference type="SAM" id="Phobius"/>
    </source>
</evidence>
<dbReference type="Gene3D" id="3.55.50.30">
    <property type="match status" value="1"/>
</dbReference>
<dbReference type="PANTHER" id="PTHR30273:SF2">
    <property type="entry name" value="PROTEIN FECR"/>
    <property type="match status" value="1"/>
</dbReference>
<sequence length="348" mass="39868">MKKREYSFEQVEDFFEDDRFISWVKNPTPELDQFWSNWRAQFPEKIKLLEQACLLANSIHFHSIPPSAERFARVFDKIEKGDYSPRYKQPKFRVIPSPRYWTRIAAILLLFFSVGSLVWYFSLKVNDSLIQPQAEMLTVSTKYGEKQTVILPDGSEVIMNSGSTLSYLSHFHAEREVLLVGEAFFDVTRIPEKPFVVRSGGIATRVLGTSFNVKAYEDEDIVAVALKSGKVEIRNEASGAWSAVTLIPGEKLMAKSDNAIKMKASDNDLSWQEGELTFDGSDFNDFVKKIERWYGVKIEVEGDPGDEWRVNGKFKNKPLAVVLESISFAENIDYSLQGTQVKLRFKER</sequence>
<dbReference type="InterPro" id="IPR032508">
    <property type="entry name" value="FecR_C"/>
</dbReference>
<keyword evidence="1" id="KW-1133">Transmembrane helix</keyword>
<keyword evidence="1" id="KW-0812">Transmembrane</keyword>
<dbReference type="AlphaFoldDB" id="A0A0L8V8P6"/>
<dbReference type="RefSeq" id="WP_053183413.1">
    <property type="nucleotide sequence ID" value="NZ_LGIA01000151.1"/>
</dbReference>
<proteinExistence type="predicted"/>
<dbReference type="GO" id="GO:0016989">
    <property type="term" value="F:sigma factor antagonist activity"/>
    <property type="evidence" value="ECO:0007669"/>
    <property type="project" value="TreeGrafter"/>
</dbReference>
<dbReference type="PANTHER" id="PTHR30273">
    <property type="entry name" value="PERIPLASMIC SIGNAL SENSOR AND SIGMA FACTOR ACTIVATOR FECR-RELATED"/>
    <property type="match status" value="1"/>
</dbReference>
<feature type="domain" description="FecR protein" evidence="2">
    <location>
        <begin position="138"/>
        <end position="232"/>
    </location>
</feature>
<dbReference type="Pfam" id="PF16344">
    <property type="entry name" value="FecR_C"/>
    <property type="match status" value="1"/>
</dbReference>
<keyword evidence="5" id="KW-1185">Reference proteome</keyword>
<evidence type="ECO:0000259" key="2">
    <source>
        <dbReference type="Pfam" id="PF04773"/>
    </source>
</evidence>
<dbReference type="STRING" id="1409788.NC99_22920"/>